<dbReference type="GO" id="GO:0035925">
    <property type="term" value="F:mRNA 3'-UTR AU-rich region binding"/>
    <property type="evidence" value="ECO:0007669"/>
    <property type="project" value="TreeGrafter"/>
</dbReference>
<evidence type="ECO:0000256" key="5">
    <source>
        <dbReference type="ARBA" id="ARBA00022552"/>
    </source>
</evidence>
<dbReference type="GO" id="GO:0034476">
    <property type="term" value="P:U5 snRNA 3'-end processing"/>
    <property type="evidence" value="ECO:0007669"/>
    <property type="project" value="TreeGrafter"/>
</dbReference>
<evidence type="ECO:0000313" key="15">
    <source>
        <dbReference type="Ensembl" id="ENSSORP00005005737.1"/>
    </source>
</evidence>
<keyword evidence="5" id="KW-0698">rRNA processing</keyword>
<reference evidence="15" key="1">
    <citation type="submission" date="2019-06" db="EMBL/GenBank/DDBJ databases">
        <authorList>
            <consortium name="Wellcome Sanger Institute Data Sharing"/>
        </authorList>
    </citation>
    <scope>NUCLEOTIDE SEQUENCE [LARGE SCALE GENOMIC DNA]</scope>
</reference>
<comment type="subcellular location">
    <subcellularLocation>
        <location evidence="1">Cytoplasm</location>
    </subcellularLocation>
    <subcellularLocation>
        <location evidence="2">Nucleus</location>
        <location evidence="2">Nucleolus</location>
    </subcellularLocation>
</comment>
<dbReference type="GO" id="GO:0016075">
    <property type="term" value="P:rRNA catabolic process"/>
    <property type="evidence" value="ECO:0007669"/>
    <property type="project" value="TreeGrafter"/>
</dbReference>
<dbReference type="InterPro" id="IPR033196">
    <property type="entry name" value="Rrp43"/>
</dbReference>
<evidence type="ECO:0000256" key="2">
    <source>
        <dbReference type="ARBA" id="ARBA00004604"/>
    </source>
</evidence>
<keyword evidence="8" id="KW-0007">Acetylation</keyword>
<reference evidence="15" key="2">
    <citation type="submission" date="2025-08" db="UniProtKB">
        <authorList>
            <consortium name="Ensembl"/>
        </authorList>
    </citation>
    <scope>IDENTIFICATION</scope>
</reference>
<dbReference type="AlphaFoldDB" id="A0A672YMK5"/>
<dbReference type="SUPFAM" id="SSF55666">
    <property type="entry name" value="Ribonuclease PH domain 2-like"/>
    <property type="match status" value="1"/>
</dbReference>
<evidence type="ECO:0000256" key="10">
    <source>
        <dbReference type="ARBA" id="ARBA00030617"/>
    </source>
</evidence>
<dbReference type="InterPro" id="IPR020568">
    <property type="entry name" value="Ribosomal_Su5_D2-typ_SF"/>
</dbReference>
<evidence type="ECO:0000256" key="6">
    <source>
        <dbReference type="ARBA" id="ARBA00022835"/>
    </source>
</evidence>
<organism evidence="15 16">
    <name type="scientific">Sphaeramia orbicularis</name>
    <name type="common">orbiculate cardinalfish</name>
    <dbReference type="NCBI Taxonomy" id="375764"/>
    <lineage>
        <taxon>Eukaryota</taxon>
        <taxon>Metazoa</taxon>
        <taxon>Chordata</taxon>
        <taxon>Craniata</taxon>
        <taxon>Vertebrata</taxon>
        <taxon>Euteleostomi</taxon>
        <taxon>Actinopterygii</taxon>
        <taxon>Neopterygii</taxon>
        <taxon>Teleostei</taxon>
        <taxon>Neoteleostei</taxon>
        <taxon>Acanthomorphata</taxon>
        <taxon>Gobiaria</taxon>
        <taxon>Kurtiformes</taxon>
        <taxon>Apogonoidei</taxon>
        <taxon>Apogonidae</taxon>
        <taxon>Apogoninae</taxon>
        <taxon>Sphaeramia</taxon>
    </lineage>
</organism>
<dbReference type="GO" id="GO:0000467">
    <property type="term" value="P:exonucleolytic trimming to generate mature 3'-end of 5.8S rRNA from tricistronic rRNA transcript (SSU-rRNA, 5.8S rRNA, LSU-rRNA)"/>
    <property type="evidence" value="ECO:0007669"/>
    <property type="project" value="TreeGrafter"/>
</dbReference>
<dbReference type="InterPro" id="IPR015847">
    <property type="entry name" value="ExoRNase_PH_dom2"/>
</dbReference>
<evidence type="ECO:0000259" key="13">
    <source>
        <dbReference type="Pfam" id="PF01138"/>
    </source>
</evidence>
<dbReference type="OrthoDB" id="45882at2759"/>
<dbReference type="SUPFAM" id="SSF54211">
    <property type="entry name" value="Ribosomal protein S5 domain 2-like"/>
    <property type="match status" value="1"/>
</dbReference>
<name>A0A672YMK5_9TELE</name>
<keyword evidence="16" id="KW-1185">Reference proteome</keyword>
<dbReference type="GO" id="GO:0034475">
    <property type="term" value="P:U4 snRNA 3'-end processing"/>
    <property type="evidence" value="ECO:0007669"/>
    <property type="project" value="TreeGrafter"/>
</dbReference>
<dbReference type="GO" id="GO:0000176">
    <property type="term" value="C:nuclear exosome (RNase complex)"/>
    <property type="evidence" value="ECO:0007669"/>
    <property type="project" value="TreeGrafter"/>
</dbReference>
<dbReference type="InterPro" id="IPR001247">
    <property type="entry name" value="ExoRNase_PH_dom1"/>
</dbReference>
<dbReference type="InterPro" id="IPR027408">
    <property type="entry name" value="PNPase/RNase_PH_dom_sf"/>
</dbReference>
<dbReference type="GO" id="GO:0034473">
    <property type="term" value="P:U1 snRNA 3'-end processing"/>
    <property type="evidence" value="ECO:0007669"/>
    <property type="project" value="TreeGrafter"/>
</dbReference>
<dbReference type="InterPro" id="IPR036345">
    <property type="entry name" value="ExoRNase_PH_dom2_sf"/>
</dbReference>
<dbReference type="Pfam" id="PF03725">
    <property type="entry name" value="RNase_PH_C"/>
    <property type="match status" value="1"/>
</dbReference>
<dbReference type="InParanoid" id="A0A672YMK5"/>
<dbReference type="GO" id="GO:0005730">
    <property type="term" value="C:nucleolus"/>
    <property type="evidence" value="ECO:0007669"/>
    <property type="project" value="UniProtKB-SubCell"/>
</dbReference>
<protein>
    <recommendedName>
        <fullName evidence="11">Exosome complex component RRP43</fullName>
    </recommendedName>
    <alternativeName>
        <fullName evidence="12">Exosome component 8</fullName>
    </alternativeName>
    <alternativeName>
        <fullName evidence="10">Ribosomal RNA-processing protein 43</fullName>
    </alternativeName>
</protein>
<evidence type="ECO:0000256" key="8">
    <source>
        <dbReference type="ARBA" id="ARBA00022990"/>
    </source>
</evidence>
<evidence type="ECO:0000256" key="11">
    <source>
        <dbReference type="ARBA" id="ARBA00069901"/>
    </source>
</evidence>
<keyword evidence="6" id="KW-0271">Exosome</keyword>
<dbReference type="RefSeq" id="XP_030010070.1">
    <property type="nucleotide sequence ID" value="XM_030154210.1"/>
</dbReference>
<evidence type="ECO:0000256" key="1">
    <source>
        <dbReference type="ARBA" id="ARBA00004496"/>
    </source>
</evidence>
<evidence type="ECO:0000256" key="9">
    <source>
        <dbReference type="ARBA" id="ARBA00023242"/>
    </source>
</evidence>
<evidence type="ECO:0000313" key="16">
    <source>
        <dbReference type="Proteomes" id="UP000472271"/>
    </source>
</evidence>
<evidence type="ECO:0000256" key="12">
    <source>
        <dbReference type="ARBA" id="ARBA00083618"/>
    </source>
</evidence>
<dbReference type="CDD" id="cd11369">
    <property type="entry name" value="RNase_PH_RRP43"/>
    <property type="match status" value="1"/>
</dbReference>
<keyword evidence="9" id="KW-0539">Nucleus</keyword>
<dbReference type="GeneID" id="115433027"/>
<dbReference type="GO" id="GO:0071035">
    <property type="term" value="P:nuclear polyadenylation-dependent rRNA catabolic process"/>
    <property type="evidence" value="ECO:0007669"/>
    <property type="project" value="TreeGrafter"/>
</dbReference>
<evidence type="ECO:0000256" key="4">
    <source>
        <dbReference type="ARBA" id="ARBA00022490"/>
    </source>
</evidence>
<dbReference type="GO" id="GO:0000177">
    <property type="term" value="C:cytoplasmic exosome (RNase complex)"/>
    <property type="evidence" value="ECO:0007669"/>
    <property type="project" value="TreeGrafter"/>
</dbReference>
<dbReference type="Ensembl" id="ENSSORT00005005982.1">
    <property type="protein sequence ID" value="ENSSORP00005005737.1"/>
    <property type="gene ID" value="ENSSORG00005003471.1"/>
</dbReference>
<dbReference type="PANTHER" id="PTHR11097:SF9">
    <property type="entry name" value="EXOSOME COMPLEX COMPONENT RRP43"/>
    <property type="match status" value="1"/>
</dbReference>
<feature type="domain" description="Exoribonuclease phosphorolytic" evidence="14">
    <location>
        <begin position="193"/>
        <end position="256"/>
    </location>
</feature>
<evidence type="ECO:0000256" key="3">
    <source>
        <dbReference type="ARBA" id="ARBA00006678"/>
    </source>
</evidence>
<dbReference type="GO" id="GO:0071028">
    <property type="term" value="P:nuclear mRNA surveillance"/>
    <property type="evidence" value="ECO:0007669"/>
    <property type="project" value="TreeGrafter"/>
</dbReference>
<accession>A0A672YMK5</accession>
<dbReference type="Proteomes" id="UP000472271">
    <property type="component" value="Chromosome 14"/>
</dbReference>
<comment type="similarity">
    <text evidence="3">Belongs to the RNase PH family.</text>
</comment>
<proteinExistence type="inferred from homology"/>
<dbReference type="PANTHER" id="PTHR11097">
    <property type="entry name" value="EXOSOME COMPLEX EXONUCLEASE RIBOSOMAL RNA PROCESSING PROTEIN"/>
    <property type="match status" value="1"/>
</dbReference>
<dbReference type="FunFam" id="3.30.230.70:FF:000011">
    <property type="entry name" value="exosome complex component RRP43"/>
    <property type="match status" value="1"/>
</dbReference>
<sequence>MAAGFKTAEPLEYHRSFLKENCRSDGRELSEFRTTTLNIGSISTSDGSALVKIGNTTVICGIKAELANPTVESPGKGYMVPNVDLPPLCSSRFQAGPPGEQAQAASQFIVDVIESSEMIQTEDLCIERGKLCWVLYCDLMCLDYDGNVLDACIIALLAALKNTQLPEVKINTETCLPEVTSEKKHRLKIYRHPVGASFGIFDDSILIIDPTAEEEILLTAQLTVVTDEEGRLCSVHKPGGTSLSGEKLQECITRATTRQKEIQKLIDKVIESVKTAQ</sequence>
<evidence type="ECO:0000259" key="14">
    <source>
        <dbReference type="Pfam" id="PF03725"/>
    </source>
</evidence>
<gene>
    <name evidence="15" type="primary">exosc8</name>
</gene>
<dbReference type="GO" id="GO:0071038">
    <property type="term" value="P:TRAMP-dependent tRNA surveillance pathway"/>
    <property type="evidence" value="ECO:0007669"/>
    <property type="project" value="TreeGrafter"/>
</dbReference>
<evidence type="ECO:0000256" key="7">
    <source>
        <dbReference type="ARBA" id="ARBA00022884"/>
    </source>
</evidence>
<feature type="domain" description="Exoribonuclease phosphorolytic" evidence="13">
    <location>
        <begin position="31"/>
        <end position="166"/>
    </location>
</feature>
<keyword evidence="4" id="KW-0963">Cytoplasm</keyword>
<dbReference type="Pfam" id="PF01138">
    <property type="entry name" value="RNase_PH"/>
    <property type="match status" value="1"/>
</dbReference>
<dbReference type="InterPro" id="IPR050590">
    <property type="entry name" value="Exosome_comp_Rrp42_subfam"/>
</dbReference>
<reference evidence="15" key="3">
    <citation type="submission" date="2025-09" db="UniProtKB">
        <authorList>
            <consortium name="Ensembl"/>
        </authorList>
    </citation>
    <scope>IDENTIFICATION</scope>
</reference>
<dbReference type="Gene3D" id="3.30.230.70">
    <property type="entry name" value="GHMP Kinase, N-terminal domain"/>
    <property type="match status" value="1"/>
</dbReference>
<dbReference type="CTD" id="11340"/>
<keyword evidence="7" id="KW-0694">RNA-binding</keyword>